<evidence type="ECO:0000313" key="3">
    <source>
        <dbReference type="Proteomes" id="UP000650081"/>
    </source>
</evidence>
<feature type="chain" id="PRO_5038116903" description="Adhesin domain-containing protein" evidence="1">
    <location>
        <begin position="19"/>
        <end position="251"/>
    </location>
</feature>
<evidence type="ECO:0000256" key="1">
    <source>
        <dbReference type="SAM" id="SignalP"/>
    </source>
</evidence>
<feature type="signal peptide" evidence="1">
    <location>
        <begin position="1"/>
        <end position="18"/>
    </location>
</feature>
<evidence type="ECO:0008006" key="4">
    <source>
        <dbReference type="Google" id="ProtNLM"/>
    </source>
</evidence>
<dbReference type="EMBL" id="JACSIT010000152">
    <property type="protein sequence ID" value="MBC6996319.1"/>
    <property type="molecule type" value="Genomic_DNA"/>
</dbReference>
<accession>A0A923PRT4</accession>
<evidence type="ECO:0000313" key="2">
    <source>
        <dbReference type="EMBL" id="MBC6996319.1"/>
    </source>
</evidence>
<keyword evidence="3" id="KW-1185">Reference proteome</keyword>
<protein>
    <recommendedName>
        <fullName evidence="4">Adhesin domain-containing protein</fullName>
    </recommendedName>
</protein>
<name>A0A923PRT4_9BACT</name>
<keyword evidence="1" id="KW-0732">Signal</keyword>
<dbReference type="Proteomes" id="UP000650081">
    <property type="component" value="Unassembled WGS sequence"/>
</dbReference>
<proteinExistence type="predicted"/>
<organism evidence="2 3">
    <name type="scientific">Neolewinella lacunae</name>
    <dbReference type="NCBI Taxonomy" id="1517758"/>
    <lineage>
        <taxon>Bacteria</taxon>
        <taxon>Pseudomonadati</taxon>
        <taxon>Bacteroidota</taxon>
        <taxon>Saprospiria</taxon>
        <taxon>Saprospirales</taxon>
        <taxon>Lewinellaceae</taxon>
        <taxon>Neolewinella</taxon>
    </lineage>
</organism>
<dbReference type="RefSeq" id="WP_187468330.1">
    <property type="nucleotide sequence ID" value="NZ_JACSIT010000152.1"/>
</dbReference>
<reference evidence="2" key="1">
    <citation type="submission" date="2020-08" db="EMBL/GenBank/DDBJ databases">
        <title>Lewinella bacteria from marine environments.</title>
        <authorList>
            <person name="Zhong Y."/>
        </authorList>
    </citation>
    <scope>NUCLEOTIDE SEQUENCE</scope>
    <source>
        <strain evidence="2">KCTC 42187</strain>
    </source>
</reference>
<gene>
    <name evidence="2" type="ORF">H9S92_19265</name>
</gene>
<comment type="caution">
    <text evidence="2">The sequence shown here is derived from an EMBL/GenBank/DDBJ whole genome shotgun (WGS) entry which is preliminary data.</text>
</comment>
<dbReference type="AlphaFoldDB" id="A0A923PRT4"/>
<sequence length="251" mass="27166">MRFLFLLLAVAAPFFVQAQGDRQDIALQGARVVQIFAAFSSVSVTTGGTDAVSVHHVLTADGEDRPELRKLEIDRENGILRIREVLPTAELLEREFGGKGVETYQSDEGGKNRYWGVKIDATLKIVVPAGILISVETVYGGIAVTNVGGLQQAKAKYGALDIVFGPGTRVGDLDLYSNYGAVDLTLPPGQAANLDITTEYGELLSDLDLKLDTAASEEKDYYQRVIARINGGGTRVQCRAPYGNVYLRKAK</sequence>